<dbReference type="RefSeq" id="WP_189415039.1">
    <property type="nucleotide sequence ID" value="NZ_BMYZ01000001.1"/>
</dbReference>
<name>A0ABQ3AM05_9GAMM</name>
<dbReference type="Proteomes" id="UP000619761">
    <property type="component" value="Unassembled WGS sequence"/>
</dbReference>
<accession>A0ABQ3AM05</accession>
<sequence length="112" mass="12478">MGADAFVGFYGIKIELDPDDEDELDACGEETDPRCVKAKQAGLECHSGNMTDGEDYFLFIGKNLAWLGLEHDQYISYSPDSFNAIVERVNSQLKNAGFTETPALHFQFVGQY</sequence>
<comment type="caution">
    <text evidence="1">The sequence shown here is derived from an EMBL/GenBank/DDBJ whole genome shotgun (WGS) entry which is preliminary data.</text>
</comment>
<protein>
    <recommendedName>
        <fullName evidence="3">Transposase</fullName>
    </recommendedName>
</protein>
<keyword evidence="2" id="KW-1185">Reference proteome</keyword>
<evidence type="ECO:0008006" key="3">
    <source>
        <dbReference type="Google" id="ProtNLM"/>
    </source>
</evidence>
<organism evidence="1 2">
    <name type="scientific">Cellvibrio zantedeschiae</name>
    <dbReference type="NCBI Taxonomy" id="1237077"/>
    <lineage>
        <taxon>Bacteria</taxon>
        <taxon>Pseudomonadati</taxon>
        <taxon>Pseudomonadota</taxon>
        <taxon>Gammaproteobacteria</taxon>
        <taxon>Cellvibrionales</taxon>
        <taxon>Cellvibrionaceae</taxon>
        <taxon>Cellvibrio</taxon>
    </lineage>
</organism>
<proteinExistence type="predicted"/>
<evidence type="ECO:0000313" key="1">
    <source>
        <dbReference type="EMBL" id="GGY61438.1"/>
    </source>
</evidence>
<reference evidence="2" key="1">
    <citation type="journal article" date="2019" name="Int. J. Syst. Evol. Microbiol.">
        <title>The Global Catalogue of Microorganisms (GCM) 10K type strain sequencing project: providing services to taxonomists for standard genome sequencing and annotation.</title>
        <authorList>
            <consortium name="The Broad Institute Genomics Platform"/>
            <consortium name="The Broad Institute Genome Sequencing Center for Infectious Disease"/>
            <person name="Wu L."/>
            <person name="Ma J."/>
        </authorList>
    </citation>
    <scope>NUCLEOTIDE SEQUENCE [LARGE SCALE GENOMIC DNA]</scope>
    <source>
        <strain evidence="2">KCTC 32239</strain>
    </source>
</reference>
<evidence type="ECO:0000313" key="2">
    <source>
        <dbReference type="Proteomes" id="UP000619761"/>
    </source>
</evidence>
<gene>
    <name evidence="1" type="ORF">GCM10011613_01040</name>
</gene>
<dbReference type="EMBL" id="BMYZ01000001">
    <property type="protein sequence ID" value="GGY61438.1"/>
    <property type="molecule type" value="Genomic_DNA"/>
</dbReference>